<dbReference type="Proteomes" id="UP000325255">
    <property type="component" value="Unassembled WGS sequence"/>
</dbReference>
<comment type="caution">
    <text evidence="3">The sequence shown here is derived from an EMBL/GenBank/DDBJ whole genome shotgun (WGS) entry which is preliminary data.</text>
</comment>
<dbReference type="Gene3D" id="3.30.2090.10">
    <property type="entry name" value="Multidrug efflux transporter AcrB TolC docking domain, DN and DC subdomains"/>
    <property type="match status" value="2"/>
</dbReference>
<feature type="transmembrane region" description="Helical" evidence="2">
    <location>
        <begin position="397"/>
        <end position="422"/>
    </location>
</feature>
<dbReference type="Gene3D" id="3.30.70.1320">
    <property type="entry name" value="Multidrug efflux transporter AcrB pore domain like"/>
    <property type="match status" value="1"/>
</dbReference>
<keyword evidence="2" id="KW-1133">Transmembrane helix</keyword>
<feature type="transmembrane region" description="Helical" evidence="2">
    <location>
        <begin position="533"/>
        <end position="553"/>
    </location>
</feature>
<dbReference type="PANTHER" id="PTHR32063:SF18">
    <property type="entry name" value="CATION EFFLUX SYSTEM PROTEIN"/>
    <property type="match status" value="1"/>
</dbReference>
<dbReference type="RefSeq" id="WP_150039452.1">
    <property type="nucleotide sequence ID" value="NZ_OW485601.1"/>
</dbReference>
<accession>A0A5M6IZI1</accession>
<feature type="transmembrane region" description="Helical" evidence="2">
    <location>
        <begin position="471"/>
        <end position="498"/>
    </location>
</feature>
<protein>
    <submittedName>
        <fullName evidence="3">Efflux RND transporter permease subunit</fullName>
    </submittedName>
</protein>
<dbReference type="GO" id="GO:0005886">
    <property type="term" value="C:plasma membrane"/>
    <property type="evidence" value="ECO:0007669"/>
    <property type="project" value="TreeGrafter"/>
</dbReference>
<dbReference type="OrthoDB" id="9798415at2"/>
<dbReference type="Gene3D" id="3.30.70.1430">
    <property type="entry name" value="Multidrug efflux transporter AcrB pore domain"/>
    <property type="match status" value="2"/>
</dbReference>
<dbReference type="EMBL" id="VWPK01000005">
    <property type="protein sequence ID" value="KAA5613703.1"/>
    <property type="molecule type" value="Genomic_DNA"/>
</dbReference>
<reference evidence="3 4" key="1">
    <citation type="submission" date="2019-09" db="EMBL/GenBank/DDBJ databases">
        <title>Genome sequence of Rhodovastum atsumiense, a diverse member of the Acetobacteraceae family of non-sulfur purple photosynthetic bacteria.</title>
        <authorList>
            <person name="Meyer T."/>
            <person name="Kyndt J."/>
        </authorList>
    </citation>
    <scope>NUCLEOTIDE SEQUENCE [LARGE SCALE GENOMIC DNA]</scope>
    <source>
        <strain evidence="3 4">DSM 21279</strain>
    </source>
</reference>
<dbReference type="PANTHER" id="PTHR32063">
    <property type="match status" value="1"/>
</dbReference>
<dbReference type="InterPro" id="IPR027463">
    <property type="entry name" value="AcrB_DN_DC_subdom"/>
</dbReference>
<evidence type="ECO:0000313" key="3">
    <source>
        <dbReference type="EMBL" id="KAA5613703.1"/>
    </source>
</evidence>
<dbReference type="Pfam" id="PF00873">
    <property type="entry name" value="ACR_tran"/>
    <property type="match status" value="1"/>
</dbReference>
<dbReference type="SUPFAM" id="SSF82714">
    <property type="entry name" value="Multidrug efflux transporter AcrB TolC docking domain, DN and DC subdomains"/>
    <property type="match status" value="2"/>
</dbReference>
<dbReference type="AlphaFoldDB" id="A0A5M6IZI1"/>
<feature type="transmembrane region" description="Helical" evidence="2">
    <location>
        <begin position="343"/>
        <end position="360"/>
    </location>
</feature>
<evidence type="ECO:0000256" key="1">
    <source>
        <dbReference type="SAM" id="MobiDB-lite"/>
    </source>
</evidence>
<feature type="transmembrane region" description="Helical" evidence="2">
    <location>
        <begin position="434"/>
        <end position="459"/>
    </location>
</feature>
<feature type="transmembrane region" description="Helical" evidence="2">
    <location>
        <begin position="965"/>
        <end position="985"/>
    </location>
</feature>
<feature type="transmembrane region" description="Helical" evidence="2">
    <location>
        <begin position="890"/>
        <end position="910"/>
    </location>
</feature>
<evidence type="ECO:0000313" key="4">
    <source>
        <dbReference type="Proteomes" id="UP000325255"/>
    </source>
</evidence>
<gene>
    <name evidence="3" type="ORF">F1189_04655</name>
</gene>
<keyword evidence="2" id="KW-0812">Transmembrane</keyword>
<feature type="transmembrane region" description="Helical" evidence="2">
    <location>
        <begin position="863"/>
        <end position="883"/>
    </location>
</feature>
<dbReference type="SUPFAM" id="SSF82866">
    <property type="entry name" value="Multidrug efflux transporter AcrB transmembrane domain"/>
    <property type="match status" value="2"/>
</dbReference>
<name>A0A5M6IZI1_9PROT</name>
<proteinExistence type="predicted"/>
<keyword evidence="2" id="KW-0472">Membrane</keyword>
<feature type="transmembrane region" description="Helical" evidence="2">
    <location>
        <begin position="991"/>
        <end position="1015"/>
    </location>
</feature>
<sequence>MERFNLSAWAVAHRALVGFLIVLLFAAGARSYTKLGRAEDPSFTVKLAVVTAQWPGATAQEMQEQVAERIERKLQDLAWLDHLDTFVRPGVSATLVSFRDNTPPAQVPDLFYQTRKKLEDLRPSLPAGLRGPFVNDEYADVYGAVFALFGTEAEGTAGPDNTELIRQAESIRDRLRRLPGAEKVTILGEIQRTLFVEFSHARLATLGVTVGDVADAIARQNGLAPAGLVETGTTRIPVRVDGAVDGATALAAVPVAAGGRSVRLSDLATITPGHADPPDFSVRHNGRPAVVIAVSSQKGTDGQVFGATLRAEADRIRAGLPLGFALQQAADQPAVIAEAVGEFLLKFVAALGVVLVVSFLSLGWRSGIVVALAVPLTLSIVFIVMDELGIELQRISLGALILSLGLLVDDAIISIETMVVKLEEGWDRVRAASFAWTSTAFPMLTGTLVTAAGFLPVGIAQSTTGEYAGGIFWVVGLALLASWVVAVLFTPFLGVLLLPSPRPGAHHDHAALYDTRAYRLLRRAVRLAVRHRGWMVTGTVLLLLVAGGGMSLVKKQFFPNSARTELLIDVKLRQGASHAATEATVHQVEQALAADDDVLWYTSYIGAGPPRFFLAYNPALPNDALATIVLTTRDPTARERVRARLQALAAREEVPSARLRVSRLELGPPVGFPVQFRVVGTDLDAVRKSADAVMAALRATPGTRDVQLAWGERAPSVRLELDQARVRELGLAPAEIARALSTLLSGLNATQLRDGTKLVDVVLRAVPGERLDLDHLPDFMLPTSAGPVALSQVARLVPTTEDPILWRRDREPYLTVQADIQDGLQAPDVTAAALPRLAAVPLPPGVRIETGGATEEATKANGALYAVFPLMVGAMVLLLMIQLQDLRRVLLVLATAPLGIIGAVAALLLADAPFGFVALLGLISLSGMVMRNSVILVDQVRQDLEAGASLADAIVESTVRRTRPVVLTALASALAFVPLTLNVFWGPMALAMIGGLIGATVLTLLYLPALTAMLVRSAPIRGAAPAPPGGFASWTSTKGPGPLDPMFPGRG</sequence>
<feature type="transmembrane region" description="Helical" evidence="2">
    <location>
        <begin position="367"/>
        <end position="385"/>
    </location>
</feature>
<dbReference type="Gene3D" id="3.30.70.1440">
    <property type="entry name" value="Multidrug efflux transporter AcrB pore domain"/>
    <property type="match status" value="1"/>
</dbReference>
<evidence type="ECO:0000256" key="2">
    <source>
        <dbReference type="SAM" id="Phobius"/>
    </source>
</evidence>
<dbReference type="Gene3D" id="1.20.1640.10">
    <property type="entry name" value="Multidrug efflux transporter AcrB transmembrane domain"/>
    <property type="match status" value="2"/>
</dbReference>
<organism evidence="3 4">
    <name type="scientific">Rhodovastum atsumiense</name>
    <dbReference type="NCBI Taxonomy" id="504468"/>
    <lineage>
        <taxon>Bacteria</taxon>
        <taxon>Pseudomonadati</taxon>
        <taxon>Pseudomonadota</taxon>
        <taxon>Alphaproteobacteria</taxon>
        <taxon>Acetobacterales</taxon>
        <taxon>Acetobacteraceae</taxon>
        <taxon>Rhodovastum</taxon>
    </lineage>
</organism>
<dbReference type="InterPro" id="IPR001036">
    <property type="entry name" value="Acrflvin-R"/>
</dbReference>
<feature type="region of interest" description="Disordered" evidence="1">
    <location>
        <begin position="1031"/>
        <end position="1051"/>
    </location>
</feature>
<dbReference type="SUPFAM" id="SSF82693">
    <property type="entry name" value="Multidrug efflux transporter AcrB pore domain, PN1, PN2, PC1 and PC2 subdomains"/>
    <property type="match status" value="2"/>
</dbReference>
<dbReference type="PRINTS" id="PR00702">
    <property type="entry name" value="ACRIFLAVINRP"/>
</dbReference>
<dbReference type="GO" id="GO:0042910">
    <property type="term" value="F:xenobiotic transmembrane transporter activity"/>
    <property type="evidence" value="ECO:0007669"/>
    <property type="project" value="TreeGrafter"/>
</dbReference>
<keyword evidence="4" id="KW-1185">Reference proteome</keyword>